<dbReference type="Gene3D" id="2.60.40.10">
    <property type="entry name" value="Immunoglobulins"/>
    <property type="match status" value="7"/>
</dbReference>
<organism evidence="2 3">
    <name type="scientific">Listeria cornellensis FSL F6-0969</name>
    <dbReference type="NCBI Taxonomy" id="1265820"/>
    <lineage>
        <taxon>Bacteria</taxon>
        <taxon>Bacillati</taxon>
        <taxon>Bacillota</taxon>
        <taxon>Bacilli</taxon>
        <taxon>Bacillales</taxon>
        <taxon>Listeriaceae</taxon>
        <taxon>Listeria</taxon>
    </lineage>
</organism>
<feature type="domain" description="BIG2" evidence="1">
    <location>
        <begin position="340"/>
        <end position="415"/>
    </location>
</feature>
<accession>W7BKH3</accession>
<keyword evidence="3" id="KW-1185">Reference proteome</keyword>
<gene>
    <name evidence="2" type="ORF">PCORN_18049</name>
</gene>
<dbReference type="OrthoDB" id="2360549at2"/>
<dbReference type="EMBL" id="AODE01000047">
    <property type="protein sequence ID" value="EUJ25285.1"/>
    <property type="molecule type" value="Genomic_DNA"/>
</dbReference>
<proteinExistence type="predicted"/>
<dbReference type="SUPFAM" id="SSF49373">
    <property type="entry name" value="Invasin/intimin cell-adhesion fragments"/>
    <property type="match status" value="9"/>
</dbReference>
<protein>
    <submittedName>
        <fullName evidence="2">Glycoprotein</fullName>
    </submittedName>
</protein>
<dbReference type="InterPro" id="IPR013783">
    <property type="entry name" value="Ig-like_fold"/>
</dbReference>
<reference evidence="2 3" key="1">
    <citation type="journal article" date="2014" name="Int. J. Syst. Evol. Microbiol.">
        <title>Listeria floridensis sp. nov., Listeria aquatica sp. nov., Listeria cornellensis sp. nov., Listeria riparia sp. nov. and Listeria grandensis sp. nov., from agricultural and natural environments.</title>
        <authorList>
            <person name="den Bakker H.C."/>
            <person name="Warchocki S."/>
            <person name="Wright E.M."/>
            <person name="Allred A.F."/>
            <person name="Ahlstrom C."/>
            <person name="Manuel C.S."/>
            <person name="Stasiewicz M.J."/>
            <person name="Burrell A."/>
            <person name="Roof S."/>
            <person name="Strawn L."/>
            <person name="Fortes E.D."/>
            <person name="Nightingale K.K."/>
            <person name="Kephart D."/>
            <person name="Wiedmann M."/>
        </authorList>
    </citation>
    <scope>NUCLEOTIDE SEQUENCE [LARGE SCALE GENOMIC DNA]</scope>
    <source>
        <strain evidence="3">FSL F6-969</strain>
    </source>
</reference>
<dbReference type="InterPro" id="IPR003343">
    <property type="entry name" value="Big_2"/>
</dbReference>
<feature type="domain" description="BIG2" evidence="1">
    <location>
        <begin position="990"/>
        <end position="1066"/>
    </location>
</feature>
<dbReference type="SMART" id="SM00635">
    <property type="entry name" value="BID_2"/>
    <property type="match status" value="9"/>
</dbReference>
<dbReference type="Pfam" id="PF02368">
    <property type="entry name" value="Big_2"/>
    <property type="match status" value="7"/>
</dbReference>
<feature type="domain" description="BIG2" evidence="1">
    <location>
        <begin position="1317"/>
        <end position="1392"/>
    </location>
</feature>
<dbReference type="InterPro" id="IPR041498">
    <property type="entry name" value="Big_6"/>
</dbReference>
<feature type="domain" description="BIG2" evidence="1">
    <location>
        <begin position="1155"/>
        <end position="1230"/>
    </location>
</feature>
<dbReference type="NCBIfam" id="NF033510">
    <property type="entry name" value="Ca_tandemer"/>
    <property type="match status" value="1"/>
</dbReference>
<dbReference type="Pfam" id="PF17936">
    <property type="entry name" value="Big_6"/>
    <property type="match status" value="6"/>
</dbReference>
<evidence type="ECO:0000259" key="1">
    <source>
        <dbReference type="SMART" id="SM00635"/>
    </source>
</evidence>
<dbReference type="Gene3D" id="2.60.40.1080">
    <property type="match status" value="9"/>
</dbReference>
<dbReference type="PANTHER" id="PTHR23019">
    <property type="entry name" value="NUCLEAR PORE MEMBRANE GLYCOPROTEIN GP210-RELATED"/>
    <property type="match status" value="1"/>
</dbReference>
<feature type="domain" description="BIG2" evidence="1">
    <location>
        <begin position="17"/>
        <end position="92"/>
    </location>
</feature>
<feature type="domain" description="BIG2" evidence="1">
    <location>
        <begin position="666"/>
        <end position="740"/>
    </location>
</feature>
<sequence>MEDAKGNESNPVEVEVIASTVKINERVTSGYVGDKKQLTTTTTPKDQKATWTTSNSKVATVDSKTGLVTYTGVGSVRVTATLANGKTDSITINVTYEVLHVDAPVITTNPIYDITTKVTGTSTADRVVAYVFGLPVGTAEVVDGKFTMDILEQVAGQNINFVAQDNKENVSTPVNMKVVASDVKINEDVTEGYLKETQQLTATTTPAGQAVTWSSSKSSVATVNAAGLVTYKGVGSVTIKATLANGSSAQVVIQVTSKVVEKPEMTTPIYDDSTEASGTAPYPGKVIVKDPNGNVLGETEVNPDGSFTVEFPKQDPGTKLEFVAEDERGNESDPIEVNVQETTIKINETLASSFVGKTANLTAKTTPANAVVIWTSSNTNTATVNKTTGVATFKAEGSVTITATLANGKKDTITITVKSGPKVTTPIYDTTTEASGTAPTPGTVTAYVGGKPVGTATVGTDGKFTMLFPAQKADDVIEFVAKDANGNESMPTAATVATAKVKINENITAGFVQDTQTLTATTTPAGLDVAWSTSNDKVAKVDAKTGLVTYVSPGNVSITVTMKNGQTDTINITVTNEILAVNQPVLTTSPVYDVTTTIEGTAKENGQSKATMVTAYAFGLPIGTASVGTDGKFSMTIPTQMAGNMINFVAQDKRGNLSLPVNVIVVQSFVKINENPGSGFVSDTAQLTTSSTPVGLPVAWSTSDASIATVNETGLVEYKKAGTVVVKATLANGSFSQVIIQVAKKVIEAPKVTTPIYDDSTEASGTAPAPGKVIAKDKDGNILGEATVNPDGTFTVEFPKQDPGTTINFVAQDEKGNESNPISVNVIASTVTINEKVTTGKVGATQSLTATTTPAGQAVTWSTSDAAVATVNATTGLVTYKKAGSVTITVKLANGKSDTITITVTSVQIDMPTLETNPIFDVSREVVGTVAKPANKVVAYLNGYAVGTATVDSNGKFIMTIPGIMANQEISFVAEDGKGNFSTPLPVNITAATVTIDQTRAILNAYVGDTKQLTVTTNPVGQPVYWTSDDETVATVDSNGLVTFVGVGKVYITATLVNSHTATSTAIFNVTKKVLEKPVIDQPIYDTTTELEGKAPYPGKVVVKDEDGNTIGETEVNPDGSFTVTFPEQEEGKKVEFITEDDKGNTSKPEVITVQATAVMIAKDIAPAFVGNEQQLTATTTPVGQEVTWSVSNKNLATIDAKTGVITYKGVGLVKVTAKLANGKTDNVTINITNKVIGKPIIDQPIYDTTTEVEGKAPYPGKVIVKDEDGNQIGEATVDPDGSFTITFPAQKPGAVIEFTTEDAAGNTSDPVESEVKASDIKINENISKGLVGGTEQLTATTTPVGQKVTWSSSDTTKATVNATTGAVVYKAAGKVNITAKLANGTSKSVTITISDYPQPKLNPVTITDTVVEGKVDVSNYDVKQILLLVNNVNKTVASVNADGTFSAPIGNQPKGAVIEARYKDQSGNYLTAAKYVGKTTVVNVNEVDAITVNTVTTLNKVVTGQAKDKPNQSVRLFVDGQQKRTATTDANGNYNFKSGYLKEGALVEVKLYEKNVVTATATTNVIVDTEAMSLEGVTTFSRLITGKGTENVQFRLSINGVSRSVKTSDENGIYVFNIANQPVGTEIKVEMKSAGTYSVWKETTVTEGIVDPSSLTLDESESGARTVTGVTEEADTTVRLSINGATKSTQQSDPTTGDFTFNTAALKVGDVVKVDMKVNGIYAVSQEFTVKDSSGENGGENSANDFTIDAMSDIDKVVTGVTNTPNSQVRISLNGATKTIRTSDAEGKYSYSIGKVNEGDVVKVELRVNGAYSNSKEITVTKAPDLSSELTVNPVAASDKKITGSTLKPNTQIRISINGVTKINITTNATGQFTYNNSKLAVGDIVKVEMKVEGVFAVAKEVTVSAGASLDTIAINDMNATQTVMTGKASQPNARIRISLNGVTKNNITSDKDGNFTYSIGKVKLGDIIKVELQMNGVYTVSATTTVKKAPLTENDLTVNPILVTDKKVTIKTVANTQIRISLNGATKTTPTTDSNGDYTYNNAKLVAGDIIKVEVKEDGVYTISKTVVVQ</sequence>
<dbReference type="STRING" id="1265820.PCORN_18049"/>
<dbReference type="Proteomes" id="UP000019254">
    <property type="component" value="Unassembled WGS sequence"/>
</dbReference>
<evidence type="ECO:0000313" key="3">
    <source>
        <dbReference type="Proteomes" id="UP000019254"/>
    </source>
</evidence>
<dbReference type="PATRIC" id="fig|1265820.5.peg.3556"/>
<feature type="domain" description="BIG2" evidence="1">
    <location>
        <begin position="827"/>
        <end position="902"/>
    </location>
</feature>
<feature type="domain" description="BIG2" evidence="1">
    <location>
        <begin position="497"/>
        <end position="572"/>
    </location>
</feature>
<dbReference type="InterPro" id="IPR008964">
    <property type="entry name" value="Invasin/intimin_cell_adhesion"/>
</dbReference>
<dbReference type="PANTHER" id="PTHR23019:SF0">
    <property type="entry name" value="NUCLEAR PORE MEMBRANE GLYCOPROTEIN 210"/>
    <property type="match status" value="1"/>
</dbReference>
<comment type="caution">
    <text evidence="2">The sequence shown here is derived from an EMBL/GenBank/DDBJ whole genome shotgun (WGS) entry which is preliminary data.</text>
</comment>
<name>W7BKH3_9LIST</name>
<dbReference type="InterPro" id="IPR045197">
    <property type="entry name" value="NUP210-like"/>
</dbReference>
<feature type="domain" description="BIG2" evidence="1">
    <location>
        <begin position="179"/>
        <end position="253"/>
    </location>
</feature>
<evidence type="ECO:0000313" key="2">
    <source>
        <dbReference type="EMBL" id="EUJ25285.1"/>
    </source>
</evidence>